<feature type="non-terminal residue" evidence="2">
    <location>
        <position position="1"/>
    </location>
</feature>
<proteinExistence type="predicted"/>
<evidence type="ECO:0000313" key="2">
    <source>
        <dbReference type="EMBL" id="KIJ34099.1"/>
    </source>
</evidence>
<dbReference type="HOGENOM" id="CLU_3015703_0_0_1"/>
<keyword evidence="3" id="KW-1185">Reference proteome</keyword>
<protein>
    <submittedName>
        <fullName evidence="2">Uncharacterized protein</fullName>
    </submittedName>
</protein>
<sequence length="57" mass="6435">MKSARAVILGCRLKNVSNIDSIYCLNETNSLMDLRWGQLPQKRNTSKNPSTSSPLKR</sequence>
<feature type="compositionally biased region" description="Polar residues" evidence="1">
    <location>
        <begin position="41"/>
        <end position="57"/>
    </location>
</feature>
<dbReference type="Proteomes" id="UP000054279">
    <property type="component" value="Unassembled WGS sequence"/>
</dbReference>
<dbReference type="AlphaFoldDB" id="A0A0C9UGZ9"/>
<gene>
    <name evidence="2" type="ORF">M422DRAFT_35246</name>
</gene>
<name>A0A0C9UGZ9_SPHS4</name>
<evidence type="ECO:0000256" key="1">
    <source>
        <dbReference type="SAM" id="MobiDB-lite"/>
    </source>
</evidence>
<reference evidence="2 3" key="1">
    <citation type="submission" date="2014-06" db="EMBL/GenBank/DDBJ databases">
        <title>Evolutionary Origins and Diversification of the Mycorrhizal Mutualists.</title>
        <authorList>
            <consortium name="DOE Joint Genome Institute"/>
            <consortium name="Mycorrhizal Genomics Consortium"/>
            <person name="Kohler A."/>
            <person name="Kuo A."/>
            <person name="Nagy L.G."/>
            <person name="Floudas D."/>
            <person name="Copeland A."/>
            <person name="Barry K.W."/>
            <person name="Cichocki N."/>
            <person name="Veneault-Fourrey C."/>
            <person name="LaButti K."/>
            <person name="Lindquist E.A."/>
            <person name="Lipzen A."/>
            <person name="Lundell T."/>
            <person name="Morin E."/>
            <person name="Murat C."/>
            <person name="Riley R."/>
            <person name="Ohm R."/>
            <person name="Sun H."/>
            <person name="Tunlid A."/>
            <person name="Henrissat B."/>
            <person name="Grigoriev I.V."/>
            <person name="Hibbett D.S."/>
            <person name="Martin F."/>
        </authorList>
    </citation>
    <scope>NUCLEOTIDE SEQUENCE [LARGE SCALE GENOMIC DNA]</scope>
    <source>
        <strain evidence="2 3">SS14</strain>
    </source>
</reference>
<dbReference type="EMBL" id="KN837204">
    <property type="protein sequence ID" value="KIJ34099.1"/>
    <property type="molecule type" value="Genomic_DNA"/>
</dbReference>
<organism evidence="2 3">
    <name type="scientific">Sphaerobolus stellatus (strain SS14)</name>
    <dbReference type="NCBI Taxonomy" id="990650"/>
    <lineage>
        <taxon>Eukaryota</taxon>
        <taxon>Fungi</taxon>
        <taxon>Dikarya</taxon>
        <taxon>Basidiomycota</taxon>
        <taxon>Agaricomycotina</taxon>
        <taxon>Agaricomycetes</taxon>
        <taxon>Phallomycetidae</taxon>
        <taxon>Geastrales</taxon>
        <taxon>Sphaerobolaceae</taxon>
        <taxon>Sphaerobolus</taxon>
    </lineage>
</organism>
<evidence type="ECO:0000313" key="3">
    <source>
        <dbReference type="Proteomes" id="UP000054279"/>
    </source>
</evidence>
<feature type="region of interest" description="Disordered" evidence="1">
    <location>
        <begin position="37"/>
        <end position="57"/>
    </location>
</feature>
<accession>A0A0C9UGZ9</accession>